<sequence>MTHLEGIRTVSSSQSVATSLPKVSGISAKQEISVDSEAAKIWLSKVLQLLKDETIDYKLLVSMLQKGVDSHFTIKAQNLEAILTRLYKLEQYELYLYAFQHFCPAEEMISSDLVLNAIELAYTLRNHELCETTFAKFLGKVDYPLTTLNIVLKNFYALTNPISAQVFLQHIWEKADDETISIAVKNIAKISQKSQDIIDLMYKYRDSKKDTISASLYRVVLESLLYLGESELMIDVTRTIESDGLFSTPEVQEVILQQLLLEANEGRIDAYLSLMEQQSSVSISSRPFEHAAVIFSRKQNLEDILTLVNRMDRCGIAITAPVMNAFLSALHRKDLLSKLEDNIEGWNDMGVIGTNATVNLIWKSLLRRYQDYGPMITQKMVDMKKEFPLLFDKLSADTFQVSVSAETISGQREIVIKPTSNTKYRTLSTLRKIQELKHKGEIDKGELLIQELIKNNIKPEYQVFSAVLEGLCEAELSTNFETVLGMMESAGYKPDSMLQLVFLLTNLRQMRKKQALSYAQRMVSVQRIRQFVYENQSNINLMMATSLGYELLYLEDYEYAAKMFNFFQRPTNDDSAAFHGSYTSNSHDSRSLLGLIKTKAITGKFEEINAIIASVIDANISANDGSRRGIVLRPAFLAQFKQTVNHAQKVCPMDLSSRLGEQYLQIESNRDSWINRDVEASLAKVKVLFDKWERGLEERASMTRKG</sequence>
<keyword evidence="1" id="KW-0677">Repeat</keyword>
<accession>A0A0J9X3S7</accession>
<comment type="caution">
    <text evidence="2">The sequence shown here is derived from an EMBL/GenBank/DDBJ whole genome shotgun (WGS) entry which is preliminary data.</text>
</comment>
<evidence type="ECO:0000313" key="3">
    <source>
        <dbReference type="Proteomes" id="UP000242525"/>
    </source>
</evidence>
<dbReference type="Proteomes" id="UP000242525">
    <property type="component" value="Unassembled WGS sequence"/>
</dbReference>
<gene>
    <name evidence="2" type="ORF">BN980_GECA02s00340g</name>
</gene>
<dbReference type="OrthoDB" id="185373at2759"/>
<dbReference type="AlphaFoldDB" id="A0A0J9X3S7"/>
<dbReference type="Gene3D" id="1.25.40.10">
    <property type="entry name" value="Tetratricopeptide repeat domain"/>
    <property type="match status" value="1"/>
</dbReference>
<organism evidence="2 3">
    <name type="scientific">Geotrichum candidum</name>
    <name type="common">Oospora lactis</name>
    <name type="synonym">Dipodascus geotrichum</name>
    <dbReference type="NCBI Taxonomy" id="1173061"/>
    <lineage>
        <taxon>Eukaryota</taxon>
        <taxon>Fungi</taxon>
        <taxon>Dikarya</taxon>
        <taxon>Ascomycota</taxon>
        <taxon>Saccharomycotina</taxon>
        <taxon>Dipodascomycetes</taxon>
        <taxon>Dipodascales</taxon>
        <taxon>Dipodascaceae</taxon>
        <taxon>Geotrichum</taxon>
    </lineage>
</organism>
<dbReference type="InterPro" id="IPR050667">
    <property type="entry name" value="PPR-containing_protein"/>
</dbReference>
<reference evidence="2" key="1">
    <citation type="submission" date="2014-03" db="EMBL/GenBank/DDBJ databases">
        <authorList>
            <person name="Casaregola S."/>
        </authorList>
    </citation>
    <scope>NUCLEOTIDE SEQUENCE [LARGE SCALE GENOMIC DNA]</scope>
    <source>
        <strain evidence="2">CLIB 918</strain>
    </source>
</reference>
<keyword evidence="3" id="KW-1185">Reference proteome</keyword>
<evidence type="ECO:0000313" key="2">
    <source>
        <dbReference type="EMBL" id="CDO51759.1"/>
    </source>
</evidence>
<dbReference type="InterPro" id="IPR011990">
    <property type="entry name" value="TPR-like_helical_dom_sf"/>
</dbReference>
<dbReference type="EMBL" id="CCBN010000002">
    <property type="protein sequence ID" value="CDO51759.1"/>
    <property type="molecule type" value="Genomic_DNA"/>
</dbReference>
<dbReference type="PANTHER" id="PTHR47939">
    <property type="entry name" value="MEMBRANE-ASSOCIATED SALT-INDUCIBLE PROTEIN-LIKE"/>
    <property type="match status" value="1"/>
</dbReference>
<proteinExistence type="predicted"/>
<evidence type="ECO:0000256" key="1">
    <source>
        <dbReference type="ARBA" id="ARBA00022737"/>
    </source>
</evidence>
<protein>
    <submittedName>
        <fullName evidence="2">Uncharacterized protein</fullName>
    </submittedName>
</protein>
<name>A0A0J9X3S7_GEOCN</name>
<dbReference type="PANTHER" id="PTHR47939:SF13">
    <property type="entry name" value="OS03G0201400 PROTEIN"/>
    <property type="match status" value="1"/>
</dbReference>